<dbReference type="OrthoDB" id="5370537at2759"/>
<feature type="transmembrane region" description="Helical" evidence="2">
    <location>
        <begin position="189"/>
        <end position="209"/>
    </location>
</feature>
<gene>
    <name evidence="3" type="ORF">MAC_02723</name>
</gene>
<feature type="region of interest" description="Disordered" evidence="1">
    <location>
        <begin position="1734"/>
        <end position="1811"/>
    </location>
</feature>
<feature type="region of interest" description="Disordered" evidence="1">
    <location>
        <begin position="1180"/>
        <end position="1200"/>
    </location>
</feature>
<feature type="compositionally biased region" description="Polar residues" evidence="1">
    <location>
        <begin position="294"/>
        <end position="307"/>
    </location>
</feature>
<feature type="compositionally biased region" description="Polar residues" evidence="1">
    <location>
        <begin position="486"/>
        <end position="505"/>
    </location>
</feature>
<feature type="region of interest" description="Disordered" evidence="1">
    <location>
        <begin position="1314"/>
        <end position="1353"/>
    </location>
</feature>
<keyword evidence="2" id="KW-1133">Transmembrane helix</keyword>
<feature type="compositionally biased region" description="Polar residues" evidence="1">
    <location>
        <begin position="1180"/>
        <end position="1190"/>
    </location>
</feature>
<evidence type="ECO:0000313" key="4">
    <source>
        <dbReference type="Proteomes" id="UP000002499"/>
    </source>
</evidence>
<feature type="region of interest" description="Disordered" evidence="1">
    <location>
        <begin position="1366"/>
        <end position="1410"/>
    </location>
</feature>
<feature type="compositionally biased region" description="Basic and acidic residues" evidence="1">
    <location>
        <begin position="760"/>
        <end position="769"/>
    </location>
</feature>
<feature type="compositionally biased region" description="Polar residues" evidence="1">
    <location>
        <begin position="1245"/>
        <end position="1265"/>
    </location>
</feature>
<feature type="transmembrane region" description="Helical" evidence="2">
    <location>
        <begin position="145"/>
        <end position="169"/>
    </location>
</feature>
<feature type="region of interest" description="Disordered" evidence="1">
    <location>
        <begin position="391"/>
        <end position="449"/>
    </location>
</feature>
<dbReference type="Proteomes" id="UP000002499">
    <property type="component" value="Unassembled WGS sequence"/>
</dbReference>
<feature type="compositionally biased region" description="Low complexity" evidence="1">
    <location>
        <begin position="620"/>
        <end position="630"/>
    </location>
</feature>
<organism evidence="4">
    <name type="scientific">Metarhizium acridum (strain CQMa 102)</name>
    <dbReference type="NCBI Taxonomy" id="655827"/>
    <lineage>
        <taxon>Eukaryota</taxon>
        <taxon>Fungi</taxon>
        <taxon>Dikarya</taxon>
        <taxon>Ascomycota</taxon>
        <taxon>Pezizomycotina</taxon>
        <taxon>Sordariomycetes</taxon>
        <taxon>Hypocreomycetidae</taxon>
        <taxon>Hypocreales</taxon>
        <taxon>Clavicipitaceae</taxon>
        <taxon>Metarhizium</taxon>
    </lineage>
</organism>
<dbReference type="KEGG" id="maw:19247034"/>
<feature type="compositionally biased region" description="Basic and acidic residues" evidence="1">
    <location>
        <begin position="812"/>
        <end position="821"/>
    </location>
</feature>
<feature type="compositionally biased region" description="Polar residues" evidence="1">
    <location>
        <begin position="1738"/>
        <end position="1753"/>
    </location>
</feature>
<dbReference type="GeneID" id="19247034"/>
<evidence type="ECO:0000256" key="1">
    <source>
        <dbReference type="SAM" id="MobiDB-lite"/>
    </source>
</evidence>
<feature type="compositionally biased region" description="Polar residues" evidence="1">
    <location>
        <begin position="855"/>
        <end position="864"/>
    </location>
</feature>
<keyword evidence="2" id="KW-0812">Transmembrane</keyword>
<name>E9DYM6_METAQ</name>
<feature type="compositionally biased region" description="Basic residues" evidence="1">
    <location>
        <begin position="1385"/>
        <end position="1395"/>
    </location>
</feature>
<feature type="transmembrane region" description="Helical" evidence="2">
    <location>
        <begin position="9"/>
        <end position="31"/>
    </location>
</feature>
<dbReference type="HOGENOM" id="CLU_000817_0_0_1"/>
<keyword evidence="2" id="KW-0472">Membrane</keyword>
<feature type="region of interest" description="Disordered" evidence="1">
    <location>
        <begin position="1479"/>
        <end position="1504"/>
    </location>
</feature>
<feature type="transmembrane region" description="Helical" evidence="2">
    <location>
        <begin position="221"/>
        <end position="238"/>
    </location>
</feature>
<proteinExistence type="predicted"/>
<keyword evidence="4" id="KW-1185">Reference proteome</keyword>
<sequence>MSNSARDQALVATFGFGAVVCASLGTVLFHLRGGALSLFRGGLRLVLAGFLLFASLWAVDGFVATFIDKSSASGCQIAVAFAAAFDQLARIVLEEFLFWAMKSDARATCGVLFPQAVFFLRFIIGGIFVGVQRPQFDPVCVATNLLWPLGVAVLCTDAFIVLTLVTRASSAGVFRDMRAEGPLGSRSRGISLIIMALGLWIPLSVPMILGISSFGIATRTALPAVGVLLVIGVIAFYFKNVILPLKAVSQKTAPFLDKFPGLSEDVPPPPKRELRNQEVSTIDSFGQPREYSREVTTSARDGNNQLPIISRPSPGQAAAGVGGMPVKGELFPPIRAGSLSAKQEDLLVQPTKKAVIKGGKLVISYPIVQEDKLSEASPLRRIATVDLATAARQDRERRVNPAVPLQPSTNRYSRQATKELQRRQVGGDSATRQTSASTSEPIEERASQAASSAVLSGLVTPSGGVRQRSPKHISQCFQDTFPPVTPATNASRSRSKSPTSRNSGSGVPLKPPPRSPLRPFPEKTTSATTLQGPGKPLAEMLDQTKAEEFKSSAAAPSSQHTSQTPPSRSESVSRRESIDSPSTPMDVLVPPVPPLSPRDLDSSSYYQLERNLSNQHRRSGPSSSIPRSGSVKNNIRPSRKRPKTPPPIDQVKPSKTPVQLRETTGLPSHPRARAAGTSASKSRDQTVMFVNSIDYNDPSRVRDIIDEIATDLAAKADWSNSDSRDSVVHRPRPIPRKSPITPSVLAKESPSVASTSDLLPPKKEVEARLKASVLTATAGESPSQPPPLPPPPPTPKSEPLEPARTKTSISRPKKDNPEVKEYITPVDQTGIALPSTTLRTQASHDRPRSEKNVNDKNTVANVTPTEYVEPSPSGKRKEDTTRYMSKFSIATTMSPEEPPSAYLQSPAFKLLRSLQEGLRRRSSPVLPVNDAQESATPASIVVDQPGAQSTTPSYAKQCIKPQDLAAGYVSKSLDADPVALGMPARVSYADSTLPNDEDDGREMVTFMLDRNTYYSANAASTTSPQNSIYGGTEGKKGSWHCRVGENPPTFSSRESMQSRRFPKPPPLELHRIFKRMKGSPPQPPPLETPKQAIDKIQEQLKKFKDSNVDDDDAEREKQRMSLLRDIEMEMGMEENRWRKMRDDLTRVSVLTIGSNPGSPFPHAASPSPSQNMQLPAINVAESSPKNNSPYLSVRETDTGRPRSSVLYTADQVQMSRPRRVPDRFQVTTTDNTSEISERAVREGVSISTRNTSPVAPSSPTNNETYSRFEIGSREQRPNQKGEVAPAKGVLWKLDNINRTPEITKSQVALWNSASDSAIQSIRSRSPGPRPVSRKPRESSPVEESGLWASPPESLIPQARSPSLWRAALQSPPSTPSSQESATRPRTLRPPRKSRRISSLPDILENPEPLENNRNALGIFRFPWGETSDAATVYTPFQNQAFMLSGNMGAGFPPIHPSLELQMQILRSQQQPSSFFEHHDEEEAVENISEDSDNDSFDDDDDDSFDETTLWEIASLLKSDRVPSRESLFPNNGNILPGSLTTQGPTDPIRPSFVPPARQVAEEEEPDHTESEPSPVPLLRRESSSPTLPPPEMTLWVNNVQMPHSAVNQGLFQDGKVWDTYVESYKPTARAPLRQTKAPNITSSSLWSQPAINTGSPPIAYLWSGESKSRPMVDATVEIKEISHPTTPEPEFLWSIPKSTLDESVFGLPQPEPEHWDQYNDLAWEVWRPRPRKGGHLNIESQSLWTQRRPQGEQTNKKPGLEGTTPTSPSDGTNEGDTSPTATTTTGRQIAADDMTPSIETPINSPESEEDAISIKEQPTYDAGIIIGPQDDIVISSPLGNDLWVPISTLPLDEEHQGLFKVQQGGHQHDKKYRRSSKPPAALETRPTPRSSRRSLQKLESHTLWAPATPQTFAQDWVTLSSVRPSTPPGQLSSESGSESPLSDTSSVYSNVTGESTVASFLTGQASVQPKPHPVTNADWVASLKGTDPATRPRNETARSVPNWAAALHEPPQGAAQPSTASAPQPEQEALQSTNEETQPAVTEANAGEEISAPEKQPNPLSSRRETQIGGFDPARHHPVFNVYILDTSNGDDYHPAAEGYIHTLVNKNPDLIQRQASTNEKHCSVNVGSN</sequence>
<dbReference type="OMA" id="DARTWES"/>
<feature type="compositionally biased region" description="Polar residues" evidence="1">
    <location>
        <begin position="406"/>
        <end position="415"/>
    </location>
</feature>
<dbReference type="eggNOG" id="ENOG502QQEE">
    <property type="taxonomic scope" value="Eukaryota"/>
</dbReference>
<feature type="transmembrane region" description="Helical" evidence="2">
    <location>
        <begin position="43"/>
        <end position="67"/>
    </location>
</feature>
<feature type="compositionally biased region" description="Basic and acidic residues" evidence="1">
    <location>
        <begin position="1270"/>
        <end position="1279"/>
    </location>
</feature>
<feature type="region of interest" description="Disordered" evidence="1">
    <location>
        <begin position="1861"/>
        <end position="1903"/>
    </location>
</feature>
<feature type="compositionally biased region" description="Polar residues" evidence="1">
    <location>
        <begin position="1528"/>
        <end position="1544"/>
    </location>
</feature>
<feature type="compositionally biased region" description="Low complexity" evidence="1">
    <location>
        <begin position="1928"/>
        <end position="1946"/>
    </location>
</feature>
<feature type="region of interest" description="Disordered" evidence="1">
    <location>
        <begin position="1523"/>
        <end position="1590"/>
    </location>
</feature>
<feature type="region of interest" description="Disordered" evidence="1">
    <location>
        <begin position="1047"/>
        <end position="1066"/>
    </location>
</feature>
<feature type="transmembrane region" description="Helical" evidence="2">
    <location>
        <begin position="113"/>
        <end position="133"/>
    </location>
</feature>
<feature type="compositionally biased region" description="Polar residues" evidence="1">
    <location>
        <begin position="430"/>
        <end position="440"/>
    </location>
</feature>
<feature type="compositionally biased region" description="Pro residues" evidence="1">
    <location>
        <begin position="509"/>
        <end position="519"/>
    </location>
</feature>
<feature type="region of interest" description="Disordered" evidence="1">
    <location>
        <begin position="1920"/>
        <end position="1948"/>
    </location>
</feature>
<evidence type="ECO:0000313" key="3">
    <source>
        <dbReference type="EMBL" id="EFY91296.1"/>
    </source>
</evidence>
<feature type="region of interest" description="Disordered" evidence="1">
    <location>
        <begin position="712"/>
        <end position="882"/>
    </location>
</feature>
<feature type="compositionally biased region" description="Low complexity" evidence="1">
    <location>
        <begin position="556"/>
        <end position="570"/>
    </location>
</feature>
<accession>E9DYM6</accession>
<feature type="region of interest" description="Disordered" evidence="1">
    <location>
        <begin position="1242"/>
        <end position="1283"/>
    </location>
</feature>
<feature type="region of interest" description="Disordered" evidence="1">
    <location>
        <begin position="476"/>
        <end position="683"/>
    </location>
</feature>
<reference evidence="3 4" key="1">
    <citation type="journal article" date="2011" name="PLoS Genet.">
        <title>Genome sequencing and comparative transcriptomics of the model entomopathogenic fungi Metarhizium anisopliae and M. acridum.</title>
        <authorList>
            <person name="Gao Q."/>
            <person name="Jin K."/>
            <person name="Ying S.H."/>
            <person name="Zhang Y."/>
            <person name="Xiao G."/>
            <person name="Shang Y."/>
            <person name="Duan Z."/>
            <person name="Hu X."/>
            <person name="Xie X.Q."/>
            <person name="Zhou G."/>
            <person name="Peng G."/>
            <person name="Luo Z."/>
            <person name="Huang W."/>
            <person name="Wang B."/>
            <person name="Fang W."/>
            <person name="Wang S."/>
            <person name="Zhong Y."/>
            <person name="Ma L.J."/>
            <person name="St Leger R.J."/>
            <person name="Zhao G.P."/>
            <person name="Pei Y."/>
            <person name="Feng M.G."/>
            <person name="Xia Y."/>
            <person name="Wang C."/>
        </authorList>
    </citation>
    <scope>NUCLEOTIDE SEQUENCE [LARGE SCALE GENOMIC DNA]</scope>
    <source>
        <strain evidence="3 4">CQMa 102</strain>
    </source>
</reference>
<feature type="region of interest" description="Disordered" evidence="1">
    <location>
        <begin position="2009"/>
        <end position="2073"/>
    </location>
</feature>
<feature type="compositionally biased region" description="Acidic residues" evidence="1">
    <location>
        <begin position="1481"/>
        <end position="1504"/>
    </location>
</feature>
<dbReference type="EMBL" id="GL698483">
    <property type="protein sequence ID" value="EFY91296.1"/>
    <property type="molecule type" value="Genomic_DNA"/>
</dbReference>
<feature type="region of interest" description="Disordered" evidence="1">
    <location>
        <begin position="259"/>
        <end position="321"/>
    </location>
</feature>
<feature type="compositionally biased region" description="Pro residues" evidence="1">
    <location>
        <begin position="783"/>
        <end position="796"/>
    </location>
</feature>
<feature type="compositionally biased region" description="Polar residues" evidence="1">
    <location>
        <begin position="2029"/>
        <end position="2040"/>
    </location>
</feature>
<feature type="compositionally biased region" description="Basic and acidic residues" evidence="1">
    <location>
        <begin position="842"/>
        <end position="854"/>
    </location>
</feature>
<dbReference type="InParanoid" id="E9DYM6"/>
<protein>
    <submittedName>
        <fullName evidence="3">Uncharacterized protein</fullName>
    </submittedName>
</protein>
<feature type="compositionally biased region" description="Polar residues" evidence="1">
    <location>
        <begin position="1763"/>
        <end position="1776"/>
    </location>
</feature>
<feature type="compositionally biased region" description="Low complexity" evidence="1">
    <location>
        <begin position="2010"/>
        <end position="2027"/>
    </location>
</feature>
<feature type="compositionally biased region" description="Low complexity" evidence="1">
    <location>
        <begin position="1399"/>
        <end position="1410"/>
    </location>
</feature>
<evidence type="ECO:0000256" key="2">
    <source>
        <dbReference type="SAM" id="Phobius"/>
    </source>
</evidence>